<dbReference type="AlphaFoldDB" id="A0A9D1KZG3"/>
<dbReference type="SUPFAM" id="SSF55120">
    <property type="entry name" value="Pseudouridine synthase"/>
    <property type="match status" value="1"/>
</dbReference>
<dbReference type="InterPro" id="IPR036986">
    <property type="entry name" value="S4_RNA-bd_sf"/>
</dbReference>
<dbReference type="GO" id="GO:0140098">
    <property type="term" value="F:catalytic activity, acting on RNA"/>
    <property type="evidence" value="ECO:0007669"/>
    <property type="project" value="UniProtKB-ARBA"/>
</dbReference>
<dbReference type="PROSITE" id="PS50889">
    <property type="entry name" value="S4"/>
    <property type="match status" value="1"/>
</dbReference>
<evidence type="ECO:0000256" key="3">
    <source>
        <dbReference type="ARBA" id="ARBA00023235"/>
    </source>
</evidence>
<gene>
    <name evidence="8" type="ORF">IAD15_01335</name>
</gene>
<reference evidence="8" key="1">
    <citation type="submission" date="2020-10" db="EMBL/GenBank/DDBJ databases">
        <authorList>
            <person name="Gilroy R."/>
        </authorList>
    </citation>
    <scope>NUCLEOTIDE SEQUENCE</scope>
    <source>
        <strain evidence="8">CHK195-11698</strain>
    </source>
</reference>
<dbReference type="Proteomes" id="UP000824175">
    <property type="component" value="Unassembled WGS sequence"/>
</dbReference>
<evidence type="ECO:0000313" key="9">
    <source>
        <dbReference type="Proteomes" id="UP000824175"/>
    </source>
</evidence>
<keyword evidence="5" id="KW-0694">RNA-binding</keyword>
<dbReference type="PANTHER" id="PTHR21600">
    <property type="entry name" value="MITOCHONDRIAL RNA PSEUDOURIDINE SYNTHASE"/>
    <property type="match status" value="1"/>
</dbReference>
<name>A0A9D1KZG3_9FIRM</name>
<evidence type="ECO:0000256" key="5">
    <source>
        <dbReference type="PROSITE-ProRule" id="PRU00182"/>
    </source>
</evidence>
<evidence type="ECO:0000256" key="1">
    <source>
        <dbReference type="ARBA" id="ARBA00000073"/>
    </source>
</evidence>
<comment type="similarity">
    <text evidence="2 6">Belongs to the pseudouridine synthase RluA family.</text>
</comment>
<evidence type="ECO:0000256" key="4">
    <source>
        <dbReference type="PIRSR" id="PIRSR606225-1"/>
    </source>
</evidence>
<dbReference type="InterPro" id="IPR050188">
    <property type="entry name" value="RluA_PseudoU_synthase"/>
</dbReference>
<dbReference type="Pfam" id="PF00849">
    <property type="entry name" value="PseudoU_synth_2"/>
    <property type="match status" value="1"/>
</dbReference>
<dbReference type="GO" id="GO:0003723">
    <property type="term" value="F:RNA binding"/>
    <property type="evidence" value="ECO:0007669"/>
    <property type="project" value="UniProtKB-KW"/>
</dbReference>
<proteinExistence type="inferred from homology"/>
<dbReference type="PROSITE" id="PS01129">
    <property type="entry name" value="PSI_RLU"/>
    <property type="match status" value="1"/>
</dbReference>
<comment type="catalytic activity">
    <reaction evidence="1 6">
        <text>a uridine in RNA = a pseudouridine in RNA</text>
        <dbReference type="Rhea" id="RHEA:48348"/>
        <dbReference type="Rhea" id="RHEA-COMP:12068"/>
        <dbReference type="Rhea" id="RHEA-COMP:12069"/>
        <dbReference type="ChEBI" id="CHEBI:65314"/>
        <dbReference type="ChEBI" id="CHEBI:65315"/>
    </reaction>
</comment>
<organism evidence="8 9">
    <name type="scientific">Candidatus Fimiplasma intestinipullorum</name>
    <dbReference type="NCBI Taxonomy" id="2840825"/>
    <lineage>
        <taxon>Bacteria</taxon>
        <taxon>Bacillati</taxon>
        <taxon>Bacillota</taxon>
        <taxon>Clostridia</taxon>
        <taxon>Eubacteriales</taxon>
        <taxon>Candidatus Fimiplasma</taxon>
    </lineage>
</organism>
<evidence type="ECO:0000256" key="2">
    <source>
        <dbReference type="ARBA" id="ARBA00010876"/>
    </source>
</evidence>
<dbReference type="Gene3D" id="3.30.2350.10">
    <property type="entry name" value="Pseudouridine synthase"/>
    <property type="match status" value="1"/>
</dbReference>
<feature type="active site" evidence="4">
    <location>
        <position position="146"/>
    </location>
</feature>
<protein>
    <recommendedName>
        <fullName evidence="6">Pseudouridine synthase</fullName>
        <ecNumber evidence="6">5.4.99.-</ecNumber>
    </recommendedName>
</protein>
<dbReference type="CDD" id="cd02869">
    <property type="entry name" value="PseudoU_synth_RluA_like"/>
    <property type="match status" value="1"/>
</dbReference>
<dbReference type="EMBL" id="DVMJ01000008">
    <property type="protein sequence ID" value="HIU12699.1"/>
    <property type="molecule type" value="Genomic_DNA"/>
</dbReference>
<dbReference type="InterPro" id="IPR006224">
    <property type="entry name" value="PsdUridine_synth_RluA-like_CS"/>
</dbReference>
<dbReference type="InterPro" id="IPR020103">
    <property type="entry name" value="PsdUridine_synth_cat_dom_sf"/>
</dbReference>
<keyword evidence="3 6" id="KW-0413">Isomerase</keyword>
<comment type="caution">
    <text evidence="8">The sequence shown here is derived from an EMBL/GenBank/DDBJ whole genome shotgun (WGS) entry which is preliminary data.</text>
</comment>
<dbReference type="InterPro" id="IPR006145">
    <property type="entry name" value="PsdUridine_synth_RsuA/RluA"/>
</dbReference>
<comment type="function">
    <text evidence="6">Responsible for synthesis of pseudouridine from uracil.</text>
</comment>
<accession>A0A9D1KZG3</accession>
<dbReference type="InterPro" id="IPR006225">
    <property type="entry name" value="PsdUridine_synth_RluC/D"/>
</dbReference>
<dbReference type="Gene3D" id="3.10.290.10">
    <property type="entry name" value="RNA-binding S4 domain"/>
    <property type="match status" value="1"/>
</dbReference>
<sequence length="324" mass="38054">MHKILIDTNSDGQRADKFLRKYLPLAPQNLIYKLFRKKDVKLNGQRIDGSVRIHAGDVMEIFLYEDRVRAFQEQVEIRSLPIEFEVIYEDEHILVVNKPAGLILHEDEKEKRKTLANQVLAYLYAKGDYDPEHSQGFVPGPVHRLDRNTSGLVIFGKTFQALKDLNEMIRLRHCIEKKYLTILVGRLTDDQHLIGYMKKDETQQRCYMVPKETVGALTMETYLKVREYNAHYTLAEARLVTGRTHQIRLHCASIHHPVLGDRKYGDFKVNQEMKQRFHLNHQLLHAYHLQFKKTVGALRYLEGMTIEARPPESFMTIKRELFRK</sequence>
<evidence type="ECO:0000259" key="7">
    <source>
        <dbReference type="Pfam" id="PF00849"/>
    </source>
</evidence>
<dbReference type="PANTHER" id="PTHR21600:SF83">
    <property type="entry name" value="PSEUDOURIDYLATE SYNTHASE RPUSD4, MITOCHONDRIAL"/>
    <property type="match status" value="1"/>
</dbReference>
<evidence type="ECO:0000313" key="8">
    <source>
        <dbReference type="EMBL" id="HIU12699.1"/>
    </source>
</evidence>
<dbReference type="NCBIfam" id="TIGR00005">
    <property type="entry name" value="rluA_subfam"/>
    <property type="match status" value="1"/>
</dbReference>
<dbReference type="GO" id="GO:0006396">
    <property type="term" value="P:RNA processing"/>
    <property type="evidence" value="ECO:0007669"/>
    <property type="project" value="UniProtKB-ARBA"/>
</dbReference>
<feature type="domain" description="Pseudouridine synthase RsuA/RluA-like" evidence="7">
    <location>
        <begin position="92"/>
        <end position="253"/>
    </location>
</feature>
<dbReference type="GO" id="GO:0001522">
    <property type="term" value="P:pseudouridine synthesis"/>
    <property type="evidence" value="ECO:0007669"/>
    <property type="project" value="InterPro"/>
</dbReference>
<reference evidence="8" key="2">
    <citation type="journal article" date="2021" name="PeerJ">
        <title>Extensive microbial diversity within the chicken gut microbiome revealed by metagenomics and culture.</title>
        <authorList>
            <person name="Gilroy R."/>
            <person name="Ravi A."/>
            <person name="Getino M."/>
            <person name="Pursley I."/>
            <person name="Horton D.L."/>
            <person name="Alikhan N.F."/>
            <person name="Baker D."/>
            <person name="Gharbi K."/>
            <person name="Hall N."/>
            <person name="Watson M."/>
            <person name="Adriaenssens E.M."/>
            <person name="Foster-Nyarko E."/>
            <person name="Jarju S."/>
            <person name="Secka A."/>
            <person name="Antonio M."/>
            <person name="Oren A."/>
            <person name="Chaudhuri R.R."/>
            <person name="La Ragione R."/>
            <person name="Hildebrand F."/>
            <person name="Pallen M.J."/>
        </authorList>
    </citation>
    <scope>NUCLEOTIDE SEQUENCE</scope>
    <source>
        <strain evidence="8">CHK195-11698</strain>
    </source>
</reference>
<dbReference type="GO" id="GO:0009982">
    <property type="term" value="F:pseudouridine synthase activity"/>
    <property type="evidence" value="ECO:0007669"/>
    <property type="project" value="InterPro"/>
</dbReference>
<dbReference type="CDD" id="cd00165">
    <property type="entry name" value="S4"/>
    <property type="match status" value="1"/>
</dbReference>
<evidence type="ECO:0000256" key="6">
    <source>
        <dbReference type="RuleBase" id="RU362028"/>
    </source>
</evidence>
<dbReference type="EC" id="5.4.99.-" evidence="6"/>